<feature type="region of interest" description="Disordered" evidence="1">
    <location>
        <begin position="106"/>
        <end position="129"/>
    </location>
</feature>
<reference evidence="2" key="1">
    <citation type="submission" date="2021-02" db="EMBL/GenBank/DDBJ databases">
        <authorList>
            <person name="Dougan E. K."/>
            <person name="Rhodes N."/>
            <person name="Thang M."/>
            <person name="Chan C."/>
        </authorList>
    </citation>
    <scope>NUCLEOTIDE SEQUENCE</scope>
</reference>
<proteinExistence type="predicted"/>
<accession>A0A812U7S4</accession>
<protein>
    <submittedName>
        <fullName evidence="2">Uncharacterized protein</fullName>
    </submittedName>
</protein>
<sequence>MSDSTTLSLRRGSTKFARPYVNADTDGLSKWCPMIIRSCKDNEPCLHAQLKMVAFKEWVEGNDAASSEAFAMASKSLRTNVPSPDDIFLGSHLPVFSENAGSTNPLHFNLPRTRSTTSNHGLAQPLVDK</sequence>
<name>A0A812U7S4_SYMPI</name>
<gene>
    <name evidence="2" type="ORF">SPIL2461_LOCUS14796</name>
</gene>
<organism evidence="2 3">
    <name type="scientific">Symbiodinium pilosum</name>
    <name type="common">Dinoflagellate</name>
    <dbReference type="NCBI Taxonomy" id="2952"/>
    <lineage>
        <taxon>Eukaryota</taxon>
        <taxon>Sar</taxon>
        <taxon>Alveolata</taxon>
        <taxon>Dinophyceae</taxon>
        <taxon>Suessiales</taxon>
        <taxon>Symbiodiniaceae</taxon>
        <taxon>Symbiodinium</taxon>
    </lineage>
</organism>
<feature type="compositionally biased region" description="Polar residues" evidence="1">
    <location>
        <begin position="106"/>
        <end position="121"/>
    </location>
</feature>
<evidence type="ECO:0000313" key="3">
    <source>
        <dbReference type="Proteomes" id="UP000649617"/>
    </source>
</evidence>
<dbReference type="Proteomes" id="UP000649617">
    <property type="component" value="Unassembled WGS sequence"/>
</dbReference>
<comment type="caution">
    <text evidence="2">The sequence shown here is derived from an EMBL/GenBank/DDBJ whole genome shotgun (WGS) entry which is preliminary data.</text>
</comment>
<evidence type="ECO:0000256" key="1">
    <source>
        <dbReference type="SAM" id="MobiDB-lite"/>
    </source>
</evidence>
<dbReference type="EMBL" id="CAJNIZ010034868">
    <property type="protein sequence ID" value="CAE7555914.1"/>
    <property type="molecule type" value="Genomic_DNA"/>
</dbReference>
<feature type="non-terminal residue" evidence="2">
    <location>
        <position position="129"/>
    </location>
</feature>
<keyword evidence="3" id="KW-1185">Reference proteome</keyword>
<evidence type="ECO:0000313" key="2">
    <source>
        <dbReference type="EMBL" id="CAE7555914.1"/>
    </source>
</evidence>
<dbReference type="AlphaFoldDB" id="A0A812U7S4"/>